<evidence type="ECO:0000313" key="2">
    <source>
        <dbReference type="EMBL" id="DAE05742.1"/>
    </source>
</evidence>
<evidence type="ECO:0000256" key="1">
    <source>
        <dbReference type="SAM" id="Phobius"/>
    </source>
</evidence>
<proteinExistence type="predicted"/>
<keyword evidence="1" id="KW-1133">Transmembrane helix</keyword>
<protein>
    <submittedName>
        <fullName evidence="2">Uncharacterized protein</fullName>
    </submittedName>
</protein>
<sequence>MYKGSEKLITIYLYYIFYIKITLIYISIY</sequence>
<keyword evidence="1" id="KW-0472">Membrane</keyword>
<dbReference type="EMBL" id="BK015415">
    <property type="protein sequence ID" value="DAE05742.1"/>
    <property type="molecule type" value="Genomic_DNA"/>
</dbReference>
<feature type="transmembrane region" description="Helical" evidence="1">
    <location>
        <begin position="12"/>
        <end position="28"/>
    </location>
</feature>
<organism evidence="2">
    <name type="scientific">Siphoviridae sp. ctM5A27</name>
    <dbReference type="NCBI Taxonomy" id="2825459"/>
    <lineage>
        <taxon>Viruses</taxon>
        <taxon>Duplodnaviria</taxon>
        <taxon>Heunggongvirae</taxon>
        <taxon>Uroviricota</taxon>
        <taxon>Caudoviricetes</taxon>
    </lineage>
</organism>
<keyword evidence="1" id="KW-0812">Transmembrane</keyword>
<reference evidence="2" key="1">
    <citation type="journal article" date="2021" name="Proc. Natl. Acad. Sci. U.S.A.">
        <title>A Catalog of Tens of Thousands of Viruses from Human Metagenomes Reveals Hidden Associations with Chronic Diseases.</title>
        <authorList>
            <person name="Tisza M.J."/>
            <person name="Buck C.B."/>
        </authorList>
    </citation>
    <scope>NUCLEOTIDE SEQUENCE</scope>
    <source>
        <strain evidence="2">CtM5A27</strain>
    </source>
</reference>
<accession>A0A8S5PF91</accession>
<name>A0A8S5PF91_9CAUD</name>